<keyword evidence="3" id="KW-1185">Reference proteome</keyword>
<comment type="caution">
    <text evidence="2">The sequence shown here is derived from an EMBL/GenBank/DDBJ whole genome shotgun (WGS) entry which is preliminary data.</text>
</comment>
<dbReference type="Gene3D" id="3.40.50.1820">
    <property type="entry name" value="alpha/beta hydrolase"/>
    <property type="match status" value="1"/>
</dbReference>
<protein>
    <recommendedName>
        <fullName evidence="4">Xaa-Pro dipeptidyl-peptidase-like domain-containing protein</fullName>
    </recommendedName>
</protein>
<accession>A0ABN2GJH7</accession>
<sequence>MDAPKHLVSGWDDIALPALLRDYQALRKAGREPYLTIGPWQHWDAELSMAALRESLAWLRAHLLKDESGLRAAPVRIYVKGAEEWRDLPAYPPAEARPQRLYLHPNGGLGGNPPPTATASTPPIPPPL</sequence>
<name>A0ABN2GJH7_9ACTN</name>
<organism evidence="2 3">
    <name type="scientific">Nonomuraea maheshkhaliensis</name>
    <dbReference type="NCBI Taxonomy" id="419590"/>
    <lineage>
        <taxon>Bacteria</taxon>
        <taxon>Bacillati</taxon>
        <taxon>Actinomycetota</taxon>
        <taxon>Actinomycetes</taxon>
        <taxon>Streptosporangiales</taxon>
        <taxon>Streptosporangiaceae</taxon>
        <taxon>Nonomuraea</taxon>
    </lineage>
</organism>
<evidence type="ECO:0000256" key="1">
    <source>
        <dbReference type="SAM" id="MobiDB-lite"/>
    </source>
</evidence>
<dbReference type="SUPFAM" id="SSF53474">
    <property type="entry name" value="alpha/beta-Hydrolases"/>
    <property type="match status" value="1"/>
</dbReference>
<feature type="compositionally biased region" description="Pro residues" evidence="1">
    <location>
        <begin position="112"/>
        <end position="128"/>
    </location>
</feature>
<evidence type="ECO:0000313" key="3">
    <source>
        <dbReference type="Proteomes" id="UP001500064"/>
    </source>
</evidence>
<reference evidence="2 3" key="1">
    <citation type="journal article" date="2019" name="Int. J. Syst. Evol. Microbiol.">
        <title>The Global Catalogue of Microorganisms (GCM) 10K type strain sequencing project: providing services to taxonomists for standard genome sequencing and annotation.</title>
        <authorList>
            <consortium name="The Broad Institute Genomics Platform"/>
            <consortium name="The Broad Institute Genome Sequencing Center for Infectious Disease"/>
            <person name="Wu L."/>
            <person name="Ma J."/>
        </authorList>
    </citation>
    <scope>NUCLEOTIDE SEQUENCE [LARGE SCALE GENOMIC DNA]</scope>
    <source>
        <strain evidence="2 3">JCM 13929</strain>
    </source>
</reference>
<feature type="region of interest" description="Disordered" evidence="1">
    <location>
        <begin position="96"/>
        <end position="128"/>
    </location>
</feature>
<dbReference type="EMBL" id="BAAAMU010000090">
    <property type="protein sequence ID" value="GAA1671621.1"/>
    <property type="molecule type" value="Genomic_DNA"/>
</dbReference>
<evidence type="ECO:0000313" key="2">
    <source>
        <dbReference type="EMBL" id="GAA1671621.1"/>
    </source>
</evidence>
<evidence type="ECO:0008006" key="4">
    <source>
        <dbReference type="Google" id="ProtNLM"/>
    </source>
</evidence>
<dbReference type="InterPro" id="IPR029058">
    <property type="entry name" value="AB_hydrolase_fold"/>
</dbReference>
<gene>
    <name evidence="2" type="ORF">GCM10009733_081080</name>
</gene>
<proteinExistence type="predicted"/>
<dbReference type="Proteomes" id="UP001500064">
    <property type="component" value="Unassembled WGS sequence"/>
</dbReference>